<organism evidence="2 3">
    <name type="scientific">Ancylostoma duodenale</name>
    <dbReference type="NCBI Taxonomy" id="51022"/>
    <lineage>
        <taxon>Eukaryota</taxon>
        <taxon>Metazoa</taxon>
        <taxon>Ecdysozoa</taxon>
        <taxon>Nematoda</taxon>
        <taxon>Chromadorea</taxon>
        <taxon>Rhabditida</taxon>
        <taxon>Rhabditina</taxon>
        <taxon>Rhabditomorpha</taxon>
        <taxon>Strongyloidea</taxon>
        <taxon>Ancylostomatidae</taxon>
        <taxon>Ancylostomatinae</taxon>
        <taxon>Ancylostoma</taxon>
    </lineage>
</organism>
<feature type="chain" id="PRO_5002147396" description="ET module" evidence="1">
    <location>
        <begin position="19"/>
        <end position="125"/>
    </location>
</feature>
<dbReference type="OrthoDB" id="5809263at2759"/>
<dbReference type="PANTHER" id="PTHR21749:SF3">
    <property type="entry name" value="ACTIVIN_RECP DOMAIN-CONTAINING PROTEIN"/>
    <property type="match status" value="1"/>
</dbReference>
<gene>
    <name evidence="2" type="ORF">ANCDUO_01088</name>
</gene>
<keyword evidence="1" id="KW-0732">Signal</keyword>
<dbReference type="InterPro" id="IPR045860">
    <property type="entry name" value="Snake_toxin-like_sf"/>
</dbReference>
<reference evidence="2 3" key="1">
    <citation type="submission" date="2013-12" db="EMBL/GenBank/DDBJ databases">
        <title>Draft genome of the parsitic nematode Ancylostoma duodenale.</title>
        <authorList>
            <person name="Mitreva M."/>
        </authorList>
    </citation>
    <scope>NUCLEOTIDE SEQUENCE [LARGE SCALE GENOMIC DNA]</scope>
    <source>
        <strain evidence="2 3">Zhejiang</strain>
    </source>
</reference>
<evidence type="ECO:0000313" key="2">
    <source>
        <dbReference type="EMBL" id="KIH68573.1"/>
    </source>
</evidence>
<name>A0A0C2DF18_9BILA</name>
<dbReference type="AlphaFoldDB" id="A0A0C2DF18"/>
<accession>A0A0C2DF18</accession>
<dbReference type="EMBL" id="KN726342">
    <property type="protein sequence ID" value="KIH68573.1"/>
    <property type="molecule type" value="Genomic_DNA"/>
</dbReference>
<dbReference type="PANTHER" id="PTHR21749">
    <property type="entry name" value="PRION-LIKE- Q/N-RICH -DOMAIN-BEARING PROTEIN PROTEIN 24"/>
    <property type="match status" value="1"/>
</dbReference>
<evidence type="ECO:0008006" key="4">
    <source>
        <dbReference type="Google" id="ProtNLM"/>
    </source>
</evidence>
<dbReference type="Proteomes" id="UP000054047">
    <property type="component" value="Unassembled WGS sequence"/>
</dbReference>
<sequence>MCTCSFVILCVLFVSAASLECHLGYSLIKGSTIGDETKVCEKDSDFCYNATAPVLSVSIFQKAGCNSLICQFVGDGCERRDILGVPVKFCCCKNEDFCNRGNMTGTTPLLDRGASVLKEVASVLG</sequence>
<evidence type="ECO:0000256" key="1">
    <source>
        <dbReference type="SAM" id="SignalP"/>
    </source>
</evidence>
<protein>
    <recommendedName>
        <fullName evidence="4">ET module</fullName>
    </recommendedName>
</protein>
<proteinExistence type="predicted"/>
<feature type="signal peptide" evidence="1">
    <location>
        <begin position="1"/>
        <end position="18"/>
    </location>
</feature>
<evidence type="ECO:0000313" key="3">
    <source>
        <dbReference type="Proteomes" id="UP000054047"/>
    </source>
</evidence>
<keyword evidence="3" id="KW-1185">Reference proteome</keyword>
<dbReference type="SUPFAM" id="SSF57302">
    <property type="entry name" value="Snake toxin-like"/>
    <property type="match status" value="1"/>
</dbReference>